<sequence>MKPAAIRLPLYISLWVFSVLLLCFSSVRLNYTTHLPKGDTLNAGIDFYDPIVAELLVCSILALGFGPFVFELIPLKVSIEHSRVELTALSILWLLWLIGSAVSSTIWPNLAFCSQFEACRILSAMMAFAWLGWLAICGLLVLCIIPLVRKPPPPSSGPQTAEWAASSTFALPMQV</sequence>
<dbReference type="Proteomes" id="UP000092993">
    <property type="component" value="Unassembled WGS sequence"/>
</dbReference>
<dbReference type="EMBL" id="LUGG01000044">
    <property type="protein sequence ID" value="OBZ65452.1"/>
    <property type="molecule type" value="Genomic_DNA"/>
</dbReference>
<feature type="transmembrane region" description="Helical" evidence="1">
    <location>
        <begin position="127"/>
        <end position="148"/>
    </location>
</feature>
<feature type="transmembrane region" description="Helical" evidence="1">
    <location>
        <begin position="51"/>
        <end position="74"/>
    </location>
</feature>
<dbReference type="STRING" id="5627.A0A1C7LL37"/>
<keyword evidence="1" id="KW-0812">Transmembrane</keyword>
<keyword evidence="1" id="KW-1133">Transmembrane helix</keyword>
<comment type="caution">
    <text evidence="2">The sequence shown here is derived from an EMBL/GenBank/DDBJ whole genome shotgun (WGS) entry which is preliminary data.</text>
</comment>
<keyword evidence="1" id="KW-0472">Membrane</keyword>
<dbReference type="OrthoDB" id="2501127at2759"/>
<dbReference type="AlphaFoldDB" id="A0A1C7LL37"/>
<dbReference type="OMA" id="HTHSEWS"/>
<evidence type="ECO:0008006" key="4">
    <source>
        <dbReference type="Google" id="ProtNLM"/>
    </source>
</evidence>
<evidence type="ECO:0000313" key="2">
    <source>
        <dbReference type="EMBL" id="OBZ65452.1"/>
    </source>
</evidence>
<keyword evidence="3" id="KW-1185">Reference proteome</keyword>
<name>A0A1C7LL37_GRIFR</name>
<reference evidence="2 3" key="1">
    <citation type="submission" date="2016-03" db="EMBL/GenBank/DDBJ databases">
        <title>Whole genome sequencing of Grifola frondosa 9006-11.</title>
        <authorList>
            <person name="Min B."/>
            <person name="Park H."/>
            <person name="Kim J.-G."/>
            <person name="Cho H."/>
            <person name="Oh Y.-L."/>
            <person name="Kong W.-S."/>
            <person name="Choi I.-G."/>
        </authorList>
    </citation>
    <scope>NUCLEOTIDE SEQUENCE [LARGE SCALE GENOMIC DNA]</scope>
    <source>
        <strain evidence="2 3">9006-11</strain>
    </source>
</reference>
<proteinExistence type="predicted"/>
<feature type="transmembrane region" description="Helical" evidence="1">
    <location>
        <begin position="12"/>
        <end position="31"/>
    </location>
</feature>
<protein>
    <recommendedName>
        <fullName evidence="4">MARVEL domain-containing protein</fullName>
    </recommendedName>
</protein>
<organism evidence="2 3">
    <name type="scientific">Grifola frondosa</name>
    <name type="common">Maitake</name>
    <name type="synonym">Polyporus frondosus</name>
    <dbReference type="NCBI Taxonomy" id="5627"/>
    <lineage>
        <taxon>Eukaryota</taxon>
        <taxon>Fungi</taxon>
        <taxon>Dikarya</taxon>
        <taxon>Basidiomycota</taxon>
        <taxon>Agaricomycotina</taxon>
        <taxon>Agaricomycetes</taxon>
        <taxon>Polyporales</taxon>
        <taxon>Grifolaceae</taxon>
        <taxon>Grifola</taxon>
    </lineage>
</organism>
<evidence type="ECO:0000313" key="3">
    <source>
        <dbReference type="Proteomes" id="UP000092993"/>
    </source>
</evidence>
<feature type="transmembrane region" description="Helical" evidence="1">
    <location>
        <begin position="86"/>
        <end position="107"/>
    </location>
</feature>
<gene>
    <name evidence="2" type="ORF">A0H81_14576</name>
</gene>
<accession>A0A1C7LL37</accession>
<evidence type="ECO:0000256" key="1">
    <source>
        <dbReference type="SAM" id="Phobius"/>
    </source>
</evidence>